<accession>D7WAA6</accession>
<comment type="caution">
    <text evidence="1">The sequence shown here is derived from an EMBL/GenBank/DDBJ whole genome shotgun (WGS) entry which is preliminary data.</text>
</comment>
<proteinExistence type="predicted"/>
<organism evidence="1 2">
    <name type="scientific">Corynebacterium genitalium ATCC 33030</name>
    <dbReference type="NCBI Taxonomy" id="585529"/>
    <lineage>
        <taxon>Bacteria</taxon>
        <taxon>Bacillati</taxon>
        <taxon>Actinomycetota</taxon>
        <taxon>Actinomycetes</taxon>
        <taxon>Mycobacteriales</taxon>
        <taxon>Corynebacteriaceae</taxon>
        <taxon>Corynebacterium</taxon>
    </lineage>
</organism>
<dbReference type="AlphaFoldDB" id="D7WAA6"/>
<evidence type="ECO:0000313" key="2">
    <source>
        <dbReference type="Proteomes" id="UP000004208"/>
    </source>
</evidence>
<protein>
    <submittedName>
        <fullName evidence="1">Uncharacterized protein</fullName>
    </submittedName>
</protein>
<dbReference type="EMBL" id="ACLJ02000001">
    <property type="protein sequence ID" value="EFK54787.1"/>
    <property type="molecule type" value="Genomic_DNA"/>
</dbReference>
<dbReference type="Proteomes" id="UP000004208">
    <property type="component" value="Unassembled WGS sequence"/>
</dbReference>
<evidence type="ECO:0000313" key="1">
    <source>
        <dbReference type="EMBL" id="EFK54787.1"/>
    </source>
</evidence>
<name>D7WAA6_9CORY</name>
<keyword evidence="2" id="KW-1185">Reference proteome</keyword>
<reference evidence="1" key="1">
    <citation type="submission" date="2010-06" db="EMBL/GenBank/DDBJ databases">
        <authorList>
            <person name="Muzny D."/>
            <person name="Qin X."/>
            <person name="Buhay C."/>
            <person name="Dugan-Rocha S."/>
            <person name="Ding Y."/>
            <person name="Chen G."/>
            <person name="Hawes A."/>
            <person name="Holder M."/>
            <person name="Jhangiani S."/>
            <person name="Johnson A."/>
            <person name="Khan Z."/>
            <person name="Li Z."/>
            <person name="Liu W."/>
            <person name="Liu X."/>
            <person name="Perez L."/>
            <person name="Shen H."/>
            <person name="Wang Q."/>
            <person name="Watt J."/>
            <person name="Xi L."/>
            <person name="Xin Y."/>
            <person name="Zhou J."/>
            <person name="Deng J."/>
            <person name="Jiang H."/>
            <person name="Liu Y."/>
            <person name="Qu J."/>
            <person name="Song X.-Z."/>
            <person name="Zhang L."/>
            <person name="Villasana D."/>
            <person name="Johnson A."/>
            <person name="Liu J."/>
            <person name="Liyanage D."/>
            <person name="Lorensuhewa L."/>
            <person name="Robinson T."/>
            <person name="Song A."/>
            <person name="Song B.-B."/>
            <person name="Dinh H."/>
            <person name="Thornton R."/>
            <person name="Coyle M."/>
            <person name="Francisco L."/>
            <person name="Jackson L."/>
            <person name="Javaid M."/>
            <person name="Korchina V."/>
            <person name="Kovar C."/>
            <person name="Mata R."/>
            <person name="Mathew T."/>
            <person name="Ngo R."/>
            <person name="Nguyen L."/>
            <person name="Nguyen N."/>
            <person name="Okwuonu G."/>
            <person name="Ongeri F."/>
            <person name="Pham C."/>
            <person name="Simmons D."/>
            <person name="Wilczek-Boney K."/>
            <person name="Hale W."/>
            <person name="Jakkamsetti A."/>
            <person name="Pham P."/>
            <person name="Ruth R."/>
            <person name="San Lucas F."/>
            <person name="Warren J."/>
            <person name="Zhang J."/>
            <person name="Zhao Z."/>
            <person name="Zhou C."/>
            <person name="Zhu D."/>
            <person name="Lee S."/>
            <person name="Bess C."/>
            <person name="Blankenburg K."/>
            <person name="Forbes L."/>
            <person name="Fu Q."/>
            <person name="Gubbala S."/>
            <person name="Hirani K."/>
            <person name="Jayaseelan J.C."/>
            <person name="Lara F."/>
            <person name="Munidasa M."/>
            <person name="Palculict T."/>
            <person name="Patil S."/>
            <person name="Pu L.-L."/>
            <person name="Saada N."/>
            <person name="Tang L."/>
            <person name="Weissenberger G."/>
            <person name="Zhu Y."/>
            <person name="Hemphill L."/>
            <person name="Shang Y."/>
            <person name="Youmans B."/>
            <person name="Ayvaz T."/>
            <person name="Ross M."/>
            <person name="Santibanez J."/>
            <person name="Aqrawi P."/>
            <person name="Gross S."/>
            <person name="Joshi V."/>
            <person name="Fowler G."/>
            <person name="Nazareth L."/>
            <person name="Reid J."/>
            <person name="Worley K."/>
            <person name="Petrosino J."/>
            <person name="Highlander S."/>
            <person name="Gibbs R."/>
        </authorList>
    </citation>
    <scope>NUCLEOTIDE SEQUENCE [LARGE SCALE GENOMIC DNA]</scope>
    <source>
        <strain evidence="1">ATCC 33030</strain>
    </source>
</reference>
<gene>
    <name evidence="1" type="ORF">HMPREF0291_10045</name>
</gene>
<dbReference type="STRING" id="585529.HMPREF0291_10045"/>
<sequence>MLLTLHICSSSPLYSAFQNLLLALGRLPVYKNQATRGKLGLA</sequence>
<dbReference type="HOGENOM" id="CLU_3250126_0_0_11"/>